<name>A0A9X3MVB3_9ACTN</name>
<keyword evidence="4" id="KW-0460">Magnesium</keyword>
<evidence type="ECO:0000256" key="1">
    <source>
        <dbReference type="ARBA" id="ARBA00001946"/>
    </source>
</evidence>
<keyword evidence="6" id="KW-1185">Reference proteome</keyword>
<dbReference type="NCBIfam" id="TIGR01549">
    <property type="entry name" value="HAD-SF-IA-v1"/>
    <property type="match status" value="1"/>
</dbReference>
<dbReference type="SUPFAM" id="SSF56784">
    <property type="entry name" value="HAD-like"/>
    <property type="match status" value="1"/>
</dbReference>
<proteinExistence type="inferred from homology"/>
<comment type="similarity">
    <text evidence="2">Belongs to the HAD-like hydrolase superfamily. CbbY/CbbZ/Gph/YieH family.</text>
</comment>
<gene>
    <name evidence="5" type="ORF">OM076_16780</name>
</gene>
<dbReference type="InterPro" id="IPR023198">
    <property type="entry name" value="PGP-like_dom2"/>
</dbReference>
<dbReference type="InterPro" id="IPR023214">
    <property type="entry name" value="HAD_sf"/>
</dbReference>
<dbReference type="InterPro" id="IPR036412">
    <property type="entry name" value="HAD-like_sf"/>
</dbReference>
<evidence type="ECO:0000313" key="5">
    <source>
        <dbReference type="EMBL" id="MDA0161932.1"/>
    </source>
</evidence>
<reference evidence="5" key="1">
    <citation type="submission" date="2022-10" db="EMBL/GenBank/DDBJ databases">
        <title>The WGS of Solirubrobacter ginsenosidimutans DSM 21036.</title>
        <authorList>
            <person name="Jiang Z."/>
        </authorList>
    </citation>
    <scope>NUCLEOTIDE SEQUENCE</scope>
    <source>
        <strain evidence="5">DSM 21036</strain>
    </source>
</reference>
<dbReference type="InterPro" id="IPR006439">
    <property type="entry name" value="HAD-SF_hydro_IA"/>
</dbReference>
<dbReference type="RefSeq" id="WP_270041165.1">
    <property type="nucleotide sequence ID" value="NZ_JAPDOD010000015.1"/>
</dbReference>
<sequence>MIKAVLFDMDGVLIDARDWHYEALNRALGLLGYEITRYEHLSAYDGLPTGRKLEMLSVEHGLPRELHSFLNGLKQQYTLEFVATRCKPVFQHQYMLARLAQAGYALGVASNSVRRTVEEMMERSDLARYLDVMVSNQDVSRGKPDPEIYVKAMSMLDVAPEQTLIVEDNENGIKAATAAGAHVLVVEDPGDVNLERVTTRIAAVEGSVVA</sequence>
<dbReference type="Gene3D" id="3.40.50.1000">
    <property type="entry name" value="HAD superfamily/HAD-like"/>
    <property type="match status" value="1"/>
</dbReference>
<dbReference type="Pfam" id="PF13419">
    <property type="entry name" value="HAD_2"/>
    <property type="match status" value="1"/>
</dbReference>
<comment type="caution">
    <text evidence="5">The sequence shown here is derived from an EMBL/GenBank/DDBJ whole genome shotgun (WGS) entry which is preliminary data.</text>
</comment>
<dbReference type="GO" id="GO:0046872">
    <property type="term" value="F:metal ion binding"/>
    <property type="evidence" value="ECO:0007669"/>
    <property type="project" value="UniProtKB-KW"/>
</dbReference>
<dbReference type="AlphaFoldDB" id="A0A9X3MVB3"/>
<evidence type="ECO:0000256" key="2">
    <source>
        <dbReference type="ARBA" id="ARBA00006171"/>
    </source>
</evidence>
<comment type="cofactor">
    <cofactor evidence="1">
        <name>Mg(2+)</name>
        <dbReference type="ChEBI" id="CHEBI:18420"/>
    </cofactor>
</comment>
<dbReference type="GO" id="GO:0003824">
    <property type="term" value="F:catalytic activity"/>
    <property type="evidence" value="ECO:0007669"/>
    <property type="project" value="UniProtKB-ARBA"/>
</dbReference>
<dbReference type="InterPro" id="IPR051600">
    <property type="entry name" value="Beta-PGM-like"/>
</dbReference>
<dbReference type="Gene3D" id="1.10.150.240">
    <property type="entry name" value="Putative phosphatase, domain 2"/>
    <property type="match status" value="1"/>
</dbReference>
<dbReference type="NCBIfam" id="TIGR01509">
    <property type="entry name" value="HAD-SF-IA-v3"/>
    <property type="match status" value="1"/>
</dbReference>
<dbReference type="PANTHER" id="PTHR46193">
    <property type="entry name" value="6-PHOSPHOGLUCONATE PHOSPHATASE"/>
    <property type="match status" value="1"/>
</dbReference>
<dbReference type="Proteomes" id="UP001149140">
    <property type="component" value="Unassembled WGS sequence"/>
</dbReference>
<dbReference type="EMBL" id="JAPDOD010000015">
    <property type="protein sequence ID" value="MDA0161932.1"/>
    <property type="molecule type" value="Genomic_DNA"/>
</dbReference>
<dbReference type="PANTHER" id="PTHR46193:SF9">
    <property type="entry name" value="HALOACID DEHALOGENASE-LIKE HYDROLASE DOMAIN-CONTAINING PROTEIN SGPP"/>
    <property type="match status" value="1"/>
</dbReference>
<dbReference type="SFLD" id="SFLDS00003">
    <property type="entry name" value="Haloacid_Dehalogenase"/>
    <property type="match status" value="1"/>
</dbReference>
<evidence type="ECO:0000256" key="4">
    <source>
        <dbReference type="ARBA" id="ARBA00022842"/>
    </source>
</evidence>
<organism evidence="5 6">
    <name type="scientific">Solirubrobacter ginsenosidimutans</name>
    <dbReference type="NCBI Taxonomy" id="490573"/>
    <lineage>
        <taxon>Bacteria</taxon>
        <taxon>Bacillati</taxon>
        <taxon>Actinomycetota</taxon>
        <taxon>Thermoleophilia</taxon>
        <taxon>Solirubrobacterales</taxon>
        <taxon>Solirubrobacteraceae</taxon>
        <taxon>Solirubrobacter</taxon>
    </lineage>
</organism>
<evidence type="ECO:0000313" key="6">
    <source>
        <dbReference type="Proteomes" id="UP001149140"/>
    </source>
</evidence>
<dbReference type="SFLD" id="SFLDG01135">
    <property type="entry name" value="C1.5.6:_HAD__Beta-PGM__Phospha"/>
    <property type="match status" value="1"/>
</dbReference>
<dbReference type="SFLD" id="SFLDG01129">
    <property type="entry name" value="C1.5:_HAD__Beta-PGM__Phosphata"/>
    <property type="match status" value="1"/>
</dbReference>
<keyword evidence="3" id="KW-0479">Metal-binding</keyword>
<evidence type="ECO:0000256" key="3">
    <source>
        <dbReference type="ARBA" id="ARBA00022723"/>
    </source>
</evidence>
<dbReference type="InterPro" id="IPR041492">
    <property type="entry name" value="HAD_2"/>
</dbReference>
<accession>A0A9X3MVB3</accession>
<protein>
    <submittedName>
        <fullName evidence="5">HAD family phosphatase</fullName>
    </submittedName>
</protein>